<dbReference type="PROSITE" id="PS50005">
    <property type="entry name" value="TPR"/>
    <property type="match status" value="2"/>
</dbReference>
<evidence type="ECO:0000313" key="4">
    <source>
        <dbReference type="EMBL" id="KRM96519.1"/>
    </source>
</evidence>
<dbReference type="SMART" id="SM00028">
    <property type="entry name" value="TPR"/>
    <property type="match status" value="3"/>
</dbReference>
<feature type="repeat" description="TPR" evidence="3">
    <location>
        <begin position="132"/>
        <end position="165"/>
    </location>
</feature>
<feature type="repeat" description="TPR" evidence="3">
    <location>
        <begin position="29"/>
        <end position="62"/>
    </location>
</feature>
<dbReference type="PANTHER" id="PTHR45586:SF1">
    <property type="entry name" value="LIPOPOLYSACCHARIDE ASSEMBLY PROTEIN B"/>
    <property type="match status" value="1"/>
</dbReference>
<dbReference type="PANTHER" id="PTHR45586">
    <property type="entry name" value="TPR REPEAT-CONTAINING PROTEIN PA4667"/>
    <property type="match status" value="1"/>
</dbReference>
<keyword evidence="2 3" id="KW-0802">TPR repeat</keyword>
<keyword evidence="1" id="KW-0677">Repeat</keyword>
<dbReference type="RefSeq" id="WP_057875826.1">
    <property type="nucleotide sequence ID" value="NZ_AYZD01000015.1"/>
</dbReference>
<organism evidence="4 5">
    <name type="scientific">Liquorilactobacillus aquaticus DSM 21051</name>
    <dbReference type="NCBI Taxonomy" id="1423725"/>
    <lineage>
        <taxon>Bacteria</taxon>
        <taxon>Bacillati</taxon>
        <taxon>Bacillota</taxon>
        <taxon>Bacilli</taxon>
        <taxon>Lactobacillales</taxon>
        <taxon>Lactobacillaceae</taxon>
        <taxon>Liquorilactobacillus</taxon>
    </lineage>
</organism>
<accession>A0A0R2CXW9</accession>
<name>A0A0R2CXW9_9LACO</name>
<dbReference type="AlphaFoldDB" id="A0A0R2CXW9"/>
<dbReference type="Proteomes" id="UP000051015">
    <property type="component" value="Unassembled WGS sequence"/>
</dbReference>
<dbReference type="InterPro" id="IPR051012">
    <property type="entry name" value="CellSynth/LPSAsmb/PSIAsmb"/>
</dbReference>
<reference evidence="4 5" key="1">
    <citation type="journal article" date="2015" name="Genome Announc.">
        <title>Expanding the biotechnology potential of lactobacilli through comparative genomics of 213 strains and associated genera.</title>
        <authorList>
            <person name="Sun Z."/>
            <person name="Harris H.M."/>
            <person name="McCann A."/>
            <person name="Guo C."/>
            <person name="Argimon S."/>
            <person name="Zhang W."/>
            <person name="Yang X."/>
            <person name="Jeffery I.B."/>
            <person name="Cooney J.C."/>
            <person name="Kagawa T.F."/>
            <person name="Liu W."/>
            <person name="Song Y."/>
            <person name="Salvetti E."/>
            <person name="Wrobel A."/>
            <person name="Rasinkangas P."/>
            <person name="Parkhill J."/>
            <person name="Rea M.C."/>
            <person name="O'Sullivan O."/>
            <person name="Ritari J."/>
            <person name="Douillard F.P."/>
            <person name="Paul Ross R."/>
            <person name="Yang R."/>
            <person name="Briner A.E."/>
            <person name="Felis G.E."/>
            <person name="de Vos W.M."/>
            <person name="Barrangou R."/>
            <person name="Klaenhammer T.R."/>
            <person name="Caufield P.W."/>
            <person name="Cui Y."/>
            <person name="Zhang H."/>
            <person name="O'Toole P.W."/>
        </authorList>
    </citation>
    <scope>NUCLEOTIDE SEQUENCE [LARGE SCALE GENOMIC DNA]</scope>
    <source>
        <strain evidence="4 5">DSM 21051</strain>
    </source>
</reference>
<dbReference type="SUPFAM" id="SSF48452">
    <property type="entry name" value="TPR-like"/>
    <property type="match status" value="1"/>
</dbReference>
<dbReference type="Gene3D" id="1.25.40.10">
    <property type="entry name" value="Tetratricopeptide repeat domain"/>
    <property type="match status" value="1"/>
</dbReference>
<evidence type="ECO:0000256" key="2">
    <source>
        <dbReference type="ARBA" id="ARBA00022803"/>
    </source>
</evidence>
<dbReference type="PATRIC" id="fig|1423725.3.peg.838"/>
<gene>
    <name evidence="4" type="ORF">FC19_GL000813</name>
</gene>
<keyword evidence="5" id="KW-1185">Reference proteome</keyword>
<proteinExistence type="predicted"/>
<protein>
    <recommendedName>
        <fullName evidence="6">Tetratricopeptide repeat protein</fullName>
    </recommendedName>
</protein>
<evidence type="ECO:0000313" key="5">
    <source>
        <dbReference type="Proteomes" id="UP000051015"/>
    </source>
</evidence>
<dbReference type="STRING" id="1423725.FC19_GL000813"/>
<dbReference type="EMBL" id="AYZD01000015">
    <property type="protein sequence ID" value="KRM96519.1"/>
    <property type="molecule type" value="Genomic_DNA"/>
</dbReference>
<dbReference type="Pfam" id="PF13424">
    <property type="entry name" value="TPR_12"/>
    <property type="match status" value="1"/>
</dbReference>
<dbReference type="InterPro" id="IPR011990">
    <property type="entry name" value="TPR-like_helical_dom_sf"/>
</dbReference>
<evidence type="ECO:0000256" key="1">
    <source>
        <dbReference type="ARBA" id="ARBA00022737"/>
    </source>
</evidence>
<comment type="caution">
    <text evidence="4">The sequence shown here is derived from an EMBL/GenBank/DDBJ whole genome shotgun (WGS) entry which is preliminary data.</text>
</comment>
<dbReference type="InterPro" id="IPR019734">
    <property type="entry name" value="TPR_rpt"/>
</dbReference>
<dbReference type="Pfam" id="PF13432">
    <property type="entry name" value="TPR_16"/>
    <property type="match status" value="1"/>
</dbReference>
<sequence length="223" mass="25644">MEKQNEAIQETTHAVRKLVAAVDEDPNNPQVYYNLGSMLTELKNYQQAEELFKKALHFFKDNKQKAILHYGLGNVFYANGLYQEAIGEFQKIKQDKLKLDALLMIAQAEYAQNNYQVSLAYALTVAEQRNDHDSLMLLGENFLALGNFSQAEKYFDKVLSEWPNDEKANFQRGIIGLVAGEDNELFFEKVKKSNPEYFKKMKSRLVDVERFIAARKKDVQGGK</sequence>
<dbReference type="PROSITE" id="PS50293">
    <property type="entry name" value="TPR_REGION"/>
    <property type="match status" value="1"/>
</dbReference>
<evidence type="ECO:0000256" key="3">
    <source>
        <dbReference type="PROSITE-ProRule" id="PRU00339"/>
    </source>
</evidence>
<evidence type="ECO:0008006" key="6">
    <source>
        <dbReference type="Google" id="ProtNLM"/>
    </source>
</evidence>